<name>A0A5J4RG45_9ZZZZ</name>
<comment type="caution">
    <text evidence="1">The sequence shown here is derived from an EMBL/GenBank/DDBJ whole genome shotgun (WGS) entry which is preliminary data.</text>
</comment>
<proteinExistence type="predicted"/>
<evidence type="ECO:0008006" key="2">
    <source>
        <dbReference type="Google" id="ProtNLM"/>
    </source>
</evidence>
<dbReference type="InterPro" id="IPR032546">
    <property type="entry name" value="DUF4943"/>
</dbReference>
<dbReference type="EMBL" id="SNRY01001168">
    <property type="protein sequence ID" value="KAA6332997.1"/>
    <property type="molecule type" value="Genomic_DNA"/>
</dbReference>
<gene>
    <name evidence="1" type="ORF">EZS27_018548</name>
</gene>
<protein>
    <recommendedName>
        <fullName evidence="2">DUF4943 domain-containing protein</fullName>
    </recommendedName>
</protein>
<reference evidence="1" key="1">
    <citation type="submission" date="2019-03" db="EMBL/GenBank/DDBJ databases">
        <title>Single cell metagenomics reveals metabolic interactions within the superorganism composed of flagellate Streblomastix strix and complex community of Bacteroidetes bacteria on its surface.</title>
        <authorList>
            <person name="Treitli S.C."/>
            <person name="Kolisko M."/>
            <person name="Husnik F."/>
            <person name="Keeling P."/>
            <person name="Hampl V."/>
        </authorList>
    </citation>
    <scope>NUCLEOTIDE SEQUENCE</scope>
    <source>
        <strain evidence="1">STM</strain>
    </source>
</reference>
<dbReference type="PROSITE" id="PS51257">
    <property type="entry name" value="PROKAR_LIPOPROTEIN"/>
    <property type="match status" value="1"/>
</dbReference>
<accession>A0A5J4RG45</accession>
<evidence type="ECO:0000313" key="1">
    <source>
        <dbReference type="EMBL" id="KAA6332997.1"/>
    </source>
</evidence>
<dbReference type="AlphaFoldDB" id="A0A5J4RG45"/>
<organism evidence="1">
    <name type="scientific">termite gut metagenome</name>
    <dbReference type="NCBI Taxonomy" id="433724"/>
    <lineage>
        <taxon>unclassified sequences</taxon>
        <taxon>metagenomes</taxon>
        <taxon>organismal metagenomes</taxon>
    </lineage>
</organism>
<dbReference type="Pfam" id="PF16301">
    <property type="entry name" value="DUF4943"/>
    <property type="match status" value="1"/>
</dbReference>
<sequence length="167" mass="18945">MKKIMLSLLILWAMVAFSGCSEDTLDYNNPDVKLFVKQLKAGTYNTKSPLGLVEVPLFDGEDIPELLQHSGDLTKIPSFPLPLVSSIGGGETRLGECMLWIVETIRIGQFASLGCKLVHAGADNYEGIYFLSDEEVLEVRDLYQKWWEEPVHSYTADPLRNSNYRWW</sequence>